<evidence type="ECO:0000313" key="2">
    <source>
        <dbReference type="Proteomes" id="UP000120576"/>
    </source>
</evidence>
<evidence type="ECO:0000313" key="1">
    <source>
        <dbReference type="EMBL" id="ABG25659.1"/>
    </source>
</evidence>
<name>Q14VZ7_9VIRU</name>
<organism evidence="1 2">
    <name type="scientific">Ranid herpesvirus 2</name>
    <dbReference type="NCBI Taxonomy" id="389214"/>
    <lineage>
        <taxon>Viruses</taxon>
        <taxon>Duplodnaviria</taxon>
        <taxon>Heunggongvirae</taxon>
        <taxon>Peploviricota</taxon>
        <taxon>Herviviricetes</taxon>
        <taxon>Herpesvirales</taxon>
        <taxon>Alloherpesviridae</taxon>
        <taxon>Batravirus</taxon>
        <taxon>Batravirus ranidallo2</taxon>
    </lineage>
</organism>
<dbReference type="RefSeq" id="YP_656617.1">
    <property type="nucleotide sequence ID" value="NC_008210.1"/>
</dbReference>
<keyword evidence="2" id="KW-1185">Reference proteome</keyword>
<accession>Q14VZ7</accession>
<proteinExistence type="predicted"/>
<sequence length="277" mass="31246">MADLLSEAMLSVEVPTSIELIQDLKKAAWDEFCTAIKLLSNCKYSRFMGSVPFNALPATSATGVQHAVIETDGECQVVKLDASELACRLIKDAQGWGKLWSALKVRGDGEPTPCRHMRIPVHMTDIWTYHQEYYADQVMNMWAKNKVYECNTAYKKLMEFRMPPLRPIYVQPCSLRPPRSPKLKKEVTDDMLNVLCTNAVFMGLMWSSADVIGVIAAAGYMSVTSVNSSLRLSTGPSHKSMFEIPHGSILSVEQALYLIKNKALLCRLLYERFRVRR</sequence>
<dbReference type="Proteomes" id="UP000120576">
    <property type="component" value="Genome"/>
</dbReference>
<reference evidence="1 2" key="1">
    <citation type="journal article" date="2006" name="J. Gen. Virol.">
        <title>Genome sequences of two frog herpesviruses.</title>
        <authorList>
            <person name="Davison A.J."/>
            <person name="Cunningham C."/>
            <person name="Sauerbier W."/>
            <person name="McKinnell R.G."/>
        </authorList>
    </citation>
    <scope>NUCLEOTIDE SEQUENCE [LARGE SCALE GENOMIC DNA]</scope>
    <source>
        <strain evidence="1">ATCC VR-568</strain>
    </source>
</reference>
<dbReference type="KEGG" id="vg:5179425"/>
<dbReference type="EMBL" id="DQ665652">
    <property type="protein sequence ID" value="ABG25659.1"/>
    <property type="molecule type" value="Genomic_DNA"/>
</dbReference>
<protein>
    <submittedName>
        <fullName evidence="1">ORF109</fullName>
    </submittedName>
</protein>
<dbReference type="GeneID" id="5179425"/>